<reference evidence="2" key="1">
    <citation type="submission" date="2023-06" db="EMBL/GenBank/DDBJ databases">
        <title>Survivors Of The Sea: Transcriptome response of Skeletonema marinoi to long-term dormancy.</title>
        <authorList>
            <person name="Pinder M.I.M."/>
            <person name="Kourtchenko O."/>
            <person name="Robertson E.K."/>
            <person name="Larsson T."/>
            <person name="Maumus F."/>
            <person name="Osuna-Cruz C.M."/>
            <person name="Vancaester E."/>
            <person name="Stenow R."/>
            <person name="Vandepoele K."/>
            <person name="Ploug H."/>
            <person name="Bruchert V."/>
            <person name="Godhe A."/>
            <person name="Topel M."/>
        </authorList>
    </citation>
    <scope>NUCLEOTIDE SEQUENCE</scope>
    <source>
        <strain evidence="2">R05AC</strain>
    </source>
</reference>
<evidence type="ECO:0000313" key="2">
    <source>
        <dbReference type="EMBL" id="KAK1740925.1"/>
    </source>
</evidence>
<organism evidence="2 3">
    <name type="scientific">Skeletonema marinoi</name>
    <dbReference type="NCBI Taxonomy" id="267567"/>
    <lineage>
        <taxon>Eukaryota</taxon>
        <taxon>Sar</taxon>
        <taxon>Stramenopiles</taxon>
        <taxon>Ochrophyta</taxon>
        <taxon>Bacillariophyta</taxon>
        <taxon>Coscinodiscophyceae</taxon>
        <taxon>Thalassiosirophycidae</taxon>
        <taxon>Thalassiosirales</taxon>
        <taxon>Skeletonemataceae</taxon>
        <taxon>Skeletonema</taxon>
        <taxon>Skeletonema marinoi-dohrnii complex</taxon>
    </lineage>
</organism>
<name>A0AAD9DCR1_9STRA</name>
<gene>
    <name evidence="2" type="ORF">QTG54_008177</name>
</gene>
<protein>
    <submittedName>
        <fullName evidence="2">Uncharacterized protein</fullName>
    </submittedName>
</protein>
<feature type="compositionally biased region" description="Polar residues" evidence="1">
    <location>
        <begin position="60"/>
        <end position="69"/>
    </location>
</feature>
<evidence type="ECO:0000313" key="3">
    <source>
        <dbReference type="Proteomes" id="UP001224775"/>
    </source>
</evidence>
<proteinExistence type="predicted"/>
<dbReference type="AlphaFoldDB" id="A0AAD9DCR1"/>
<feature type="region of interest" description="Disordered" evidence="1">
    <location>
        <begin position="191"/>
        <end position="217"/>
    </location>
</feature>
<accession>A0AAD9DCR1</accession>
<dbReference type="EMBL" id="JATAAI010000014">
    <property type="protein sequence ID" value="KAK1740925.1"/>
    <property type="molecule type" value="Genomic_DNA"/>
</dbReference>
<feature type="region of interest" description="Disordered" evidence="1">
    <location>
        <begin position="34"/>
        <end position="95"/>
    </location>
</feature>
<evidence type="ECO:0000256" key="1">
    <source>
        <dbReference type="SAM" id="MobiDB-lite"/>
    </source>
</evidence>
<comment type="caution">
    <text evidence="2">The sequence shown here is derived from an EMBL/GenBank/DDBJ whole genome shotgun (WGS) entry which is preliminary data.</text>
</comment>
<keyword evidence="3" id="KW-1185">Reference proteome</keyword>
<sequence>MSAHCGSSAAVRKKKISPDTIYAWVDEETFIDVKKQQLKRRRSTSTPPSVGRKTHHTDNHNPSLEVQVTSDKELKKASKRSNVPPNGPFRGCQSSAATTVEDRIKLYETNKSMEKRKSMKKVFAMGKRISRMQQQQFATEKGSIVPSSPADGRNLAVANSGACENLSLEETLASVSQCHYMHFAADKKLRAPKKKRDVDSLNDTSGSRGRPKAVPSFWQQSSSDKALDIASAYYRREKQQQHQHRRQQIERKKWIERKVRNTPLSGISSSTFNILPSGPLKHVASYLAAPSRVLFDIALYGIDTKPCSSISSGVAGNQWDVLDFGDIEKDLARNLRDRHIKAILLCIDAVSNVKRLKLTNCVNITGAGLEPLRDSRVIEQIDLGIVSNRTRGWGVHPTPQIVYEQVVPILDSIIEGEGCALKHLQFPKLWRNDDDRFLARYNEMLRRRGRIRCRNCAKSSYPKMEDVVAVRRAALYRIHQASSRTVGQLQSNTCSNCLNHFCGVCRRDEEKTLRFCGDGCGKNFCSNCTTFNTCNSCKKESCASCETFFNCCSSHCDRKICSGCILKKTCEKCRRSWCQHCEHSGPIKLHNMGDNEERVQCTRCLCCASCGDCIDSVYPSACSRCCEYFCESCFQNSEGHYSDEYCDMDEYCSVCVGCREEIEYSGRGHGRHIVYGDAFRNAPICDM</sequence>
<dbReference type="Proteomes" id="UP001224775">
    <property type="component" value="Unassembled WGS sequence"/>
</dbReference>